<protein>
    <submittedName>
        <fullName evidence="1">Uncharacterized protein</fullName>
    </submittedName>
</protein>
<evidence type="ECO:0000313" key="1">
    <source>
        <dbReference type="EMBL" id="KAK7502498.1"/>
    </source>
</evidence>
<dbReference type="EMBL" id="JACVVK020000026">
    <property type="protein sequence ID" value="KAK7502498.1"/>
    <property type="molecule type" value="Genomic_DNA"/>
</dbReference>
<name>A0ABD0LTJ5_9CAEN</name>
<evidence type="ECO:0000313" key="2">
    <source>
        <dbReference type="Proteomes" id="UP001519460"/>
    </source>
</evidence>
<dbReference type="AlphaFoldDB" id="A0ABD0LTJ5"/>
<dbReference type="Proteomes" id="UP001519460">
    <property type="component" value="Unassembled WGS sequence"/>
</dbReference>
<gene>
    <name evidence="1" type="ORF">BaRGS_00006451</name>
</gene>
<proteinExistence type="predicted"/>
<keyword evidence="2" id="KW-1185">Reference proteome</keyword>
<organism evidence="1 2">
    <name type="scientific">Batillaria attramentaria</name>
    <dbReference type="NCBI Taxonomy" id="370345"/>
    <lineage>
        <taxon>Eukaryota</taxon>
        <taxon>Metazoa</taxon>
        <taxon>Spiralia</taxon>
        <taxon>Lophotrochozoa</taxon>
        <taxon>Mollusca</taxon>
        <taxon>Gastropoda</taxon>
        <taxon>Caenogastropoda</taxon>
        <taxon>Sorbeoconcha</taxon>
        <taxon>Cerithioidea</taxon>
        <taxon>Batillariidae</taxon>
        <taxon>Batillaria</taxon>
    </lineage>
</organism>
<comment type="caution">
    <text evidence="1">The sequence shown here is derived from an EMBL/GenBank/DDBJ whole genome shotgun (WGS) entry which is preliminary data.</text>
</comment>
<sequence>MSQLRSQSHTSLLQEAIRFSTYNDRSLRSFKRYALRRFSIENRAFPRLLYTRRTKHNVTHCWRELSRTEYSHLKPISVDRTKDNKVTTKVKNKDEISGDFSSSHTVQNAEISAIYHMDVQYVCHTRRNFLLTIYPFLLCPHVRTYPSPTDMLIFHTLHVAEAPSPGRSMQCDSYGSKSVPSAFDQAMADETATSAASHACSMRQD</sequence>
<reference evidence="1 2" key="1">
    <citation type="journal article" date="2023" name="Sci. Data">
        <title>Genome assembly of the Korean intertidal mud-creeper Batillaria attramentaria.</title>
        <authorList>
            <person name="Patra A.K."/>
            <person name="Ho P.T."/>
            <person name="Jun S."/>
            <person name="Lee S.J."/>
            <person name="Kim Y."/>
            <person name="Won Y.J."/>
        </authorList>
    </citation>
    <scope>NUCLEOTIDE SEQUENCE [LARGE SCALE GENOMIC DNA]</scope>
    <source>
        <strain evidence="1">Wonlab-2016</strain>
    </source>
</reference>
<accession>A0ABD0LTJ5</accession>